<dbReference type="PANTHER" id="PTHR30419:SF8">
    <property type="entry name" value="NITROGEN ASSIMILATION TRANSCRIPTIONAL ACTIVATOR-RELATED"/>
    <property type="match status" value="1"/>
</dbReference>
<evidence type="ECO:0000256" key="2">
    <source>
        <dbReference type="ARBA" id="ARBA00023015"/>
    </source>
</evidence>
<organism evidence="6 7">
    <name type="scientific">Ottowia thiooxydans</name>
    <dbReference type="NCBI Taxonomy" id="219182"/>
    <lineage>
        <taxon>Bacteria</taxon>
        <taxon>Pseudomonadati</taxon>
        <taxon>Pseudomonadota</taxon>
        <taxon>Betaproteobacteria</taxon>
        <taxon>Burkholderiales</taxon>
        <taxon>Comamonadaceae</taxon>
        <taxon>Ottowia</taxon>
    </lineage>
</organism>
<dbReference type="CDD" id="cd05466">
    <property type="entry name" value="PBP2_LTTR_substrate"/>
    <property type="match status" value="1"/>
</dbReference>
<proteinExistence type="inferred from homology"/>
<sequence length="336" mass="36348">MKSSKKPLLAQGVRRGRGDAVASQYLQIVDELRLRDLQFICEIASSHSLTQAAERFNLTQPAASRLLSQIEQGLQVSLFERHRTKGMLLTPAGVLAVGRSNTVLADMQTLASELISLKAGVKGELRLGSIFFLSAQLLRDLIVELVSAPSELRVSVREGDSPALIELLKEEALDVAIVRCSPLHAGDGMYQQPLFQQRACLVTHPASSIATYKSMSIEQLRNHTWVLPPSGSPTRVAFDEAFLKQHLPAPRPVLETSSSKVIHSVVSAVPGMVAVVPSEVGRDLVSMGGVVSVPLPFPLDLPPIGVVCLRRHLHEPAINRARATLAQLVARGIALD</sequence>
<keyword evidence="2" id="KW-0805">Transcription regulation</keyword>
<accession>A0ABV2QAR2</accession>
<comment type="caution">
    <text evidence="6">The sequence shown here is derived from an EMBL/GenBank/DDBJ whole genome shotgun (WGS) entry which is preliminary data.</text>
</comment>
<feature type="domain" description="HTH lysR-type" evidence="5">
    <location>
        <begin position="32"/>
        <end position="90"/>
    </location>
</feature>
<dbReference type="InterPro" id="IPR036390">
    <property type="entry name" value="WH_DNA-bd_sf"/>
</dbReference>
<evidence type="ECO:0000313" key="6">
    <source>
        <dbReference type="EMBL" id="MET4578121.1"/>
    </source>
</evidence>
<evidence type="ECO:0000313" key="7">
    <source>
        <dbReference type="Proteomes" id="UP001549320"/>
    </source>
</evidence>
<dbReference type="PANTHER" id="PTHR30419">
    <property type="entry name" value="HTH-TYPE TRANSCRIPTIONAL REGULATOR YBHD"/>
    <property type="match status" value="1"/>
</dbReference>
<dbReference type="InterPro" id="IPR005119">
    <property type="entry name" value="LysR_subst-bd"/>
</dbReference>
<dbReference type="InterPro" id="IPR036388">
    <property type="entry name" value="WH-like_DNA-bd_sf"/>
</dbReference>
<dbReference type="SUPFAM" id="SSF46785">
    <property type="entry name" value="Winged helix' DNA-binding domain"/>
    <property type="match status" value="1"/>
</dbReference>
<dbReference type="GO" id="GO:0003677">
    <property type="term" value="F:DNA binding"/>
    <property type="evidence" value="ECO:0007669"/>
    <property type="project" value="UniProtKB-KW"/>
</dbReference>
<dbReference type="Proteomes" id="UP001549320">
    <property type="component" value="Unassembled WGS sequence"/>
</dbReference>
<dbReference type="SUPFAM" id="SSF53850">
    <property type="entry name" value="Periplasmic binding protein-like II"/>
    <property type="match status" value="1"/>
</dbReference>
<evidence type="ECO:0000256" key="4">
    <source>
        <dbReference type="ARBA" id="ARBA00023163"/>
    </source>
</evidence>
<dbReference type="Pfam" id="PF03466">
    <property type="entry name" value="LysR_substrate"/>
    <property type="match status" value="1"/>
</dbReference>
<evidence type="ECO:0000256" key="1">
    <source>
        <dbReference type="ARBA" id="ARBA00009437"/>
    </source>
</evidence>
<dbReference type="PROSITE" id="PS50931">
    <property type="entry name" value="HTH_LYSR"/>
    <property type="match status" value="1"/>
</dbReference>
<gene>
    <name evidence="6" type="ORF">ABIE13_003237</name>
</gene>
<dbReference type="InterPro" id="IPR050950">
    <property type="entry name" value="HTH-type_LysR_regulators"/>
</dbReference>
<dbReference type="Pfam" id="PF00126">
    <property type="entry name" value="HTH_1"/>
    <property type="match status" value="1"/>
</dbReference>
<dbReference type="Gene3D" id="3.40.190.290">
    <property type="match status" value="1"/>
</dbReference>
<evidence type="ECO:0000256" key="3">
    <source>
        <dbReference type="ARBA" id="ARBA00023125"/>
    </source>
</evidence>
<protein>
    <submittedName>
        <fullName evidence="6">DNA-binding transcriptional LysR family regulator</fullName>
    </submittedName>
</protein>
<dbReference type="PRINTS" id="PR00039">
    <property type="entry name" value="HTHLYSR"/>
</dbReference>
<keyword evidence="3 6" id="KW-0238">DNA-binding</keyword>
<dbReference type="InterPro" id="IPR000847">
    <property type="entry name" value="LysR_HTH_N"/>
</dbReference>
<name>A0ABV2QAR2_9BURK</name>
<dbReference type="Gene3D" id="1.10.10.10">
    <property type="entry name" value="Winged helix-like DNA-binding domain superfamily/Winged helix DNA-binding domain"/>
    <property type="match status" value="1"/>
</dbReference>
<comment type="similarity">
    <text evidence="1">Belongs to the LysR transcriptional regulatory family.</text>
</comment>
<dbReference type="RefSeq" id="WP_354445098.1">
    <property type="nucleotide sequence ID" value="NZ_JBEPSH010000006.1"/>
</dbReference>
<dbReference type="EMBL" id="JBEPSH010000006">
    <property type="protein sequence ID" value="MET4578121.1"/>
    <property type="molecule type" value="Genomic_DNA"/>
</dbReference>
<evidence type="ECO:0000259" key="5">
    <source>
        <dbReference type="PROSITE" id="PS50931"/>
    </source>
</evidence>
<keyword evidence="4" id="KW-0804">Transcription</keyword>
<keyword evidence="7" id="KW-1185">Reference proteome</keyword>
<reference evidence="6 7" key="1">
    <citation type="submission" date="2024-06" db="EMBL/GenBank/DDBJ databases">
        <title>Sorghum-associated microbial communities from plants grown in Nebraska, USA.</title>
        <authorList>
            <person name="Schachtman D."/>
        </authorList>
    </citation>
    <scope>NUCLEOTIDE SEQUENCE [LARGE SCALE GENOMIC DNA]</scope>
    <source>
        <strain evidence="6 7">2709</strain>
    </source>
</reference>